<keyword evidence="2" id="KW-1185">Reference proteome</keyword>
<organism evidence="1 2">
    <name type="scientific">Trifolium subterraneum</name>
    <name type="common">Subterranean clover</name>
    <dbReference type="NCBI Taxonomy" id="3900"/>
    <lineage>
        <taxon>Eukaryota</taxon>
        <taxon>Viridiplantae</taxon>
        <taxon>Streptophyta</taxon>
        <taxon>Embryophyta</taxon>
        <taxon>Tracheophyta</taxon>
        <taxon>Spermatophyta</taxon>
        <taxon>Magnoliopsida</taxon>
        <taxon>eudicotyledons</taxon>
        <taxon>Gunneridae</taxon>
        <taxon>Pentapetalae</taxon>
        <taxon>rosids</taxon>
        <taxon>fabids</taxon>
        <taxon>Fabales</taxon>
        <taxon>Fabaceae</taxon>
        <taxon>Papilionoideae</taxon>
        <taxon>50 kb inversion clade</taxon>
        <taxon>NPAAA clade</taxon>
        <taxon>Hologalegina</taxon>
        <taxon>IRL clade</taxon>
        <taxon>Trifolieae</taxon>
        <taxon>Trifolium</taxon>
    </lineage>
</organism>
<accession>A0A2Z6NIZ3</accession>
<proteinExistence type="predicted"/>
<dbReference type="EMBL" id="DF973634">
    <property type="protein sequence ID" value="GAU36582.1"/>
    <property type="molecule type" value="Genomic_DNA"/>
</dbReference>
<evidence type="ECO:0000313" key="1">
    <source>
        <dbReference type="EMBL" id="GAU36582.1"/>
    </source>
</evidence>
<dbReference type="AlphaFoldDB" id="A0A2Z6NIZ3"/>
<sequence length="84" mass="8691">MPKLQFTLDTKDWLDTCGSCSGSPASMPTVHLTLPADAPSTSLEIFVSGGGSGVTILTEVSSSTAVKYPTLFCSNAGIAESRYS</sequence>
<evidence type="ECO:0000313" key="2">
    <source>
        <dbReference type="Proteomes" id="UP000242715"/>
    </source>
</evidence>
<name>A0A2Z6NIZ3_TRISU</name>
<reference evidence="2" key="1">
    <citation type="journal article" date="2017" name="Front. Plant Sci.">
        <title>Climate Clever Clovers: New Paradigm to Reduce the Environmental Footprint of Ruminants by Breeding Low Methanogenic Forages Utilizing Haplotype Variation.</title>
        <authorList>
            <person name="Kaur P."/>
            <person name="Appels R."/>
            <person name="Bayer P.E."/>
            <person name="Keeble-Gagnere G."/>
            <person name="Wang J."/>
            <person name="Hirakawa H."/>
            <person name="Shirasawa K."/>
            <person name="Vercoe P."/>
            <person name="Stefanova K."/>
            <person name="Durmic Z."/>
            <person name="Nichols P."/>
            <person name="Revell C."/>
            <person name="Isobe S.N."/>
            <person name="Edwards D."/>
            <person name="Erskine W."/>
        </authorList>
    </citation>
    <scope>NUCLEOTIDE SEQUENCE [LARGE SCALE GENOMIC DNA]</scope>
    <source>
        <strain evidence="2">cv. Daliak</strain>
    </source>
</reference>
<protein>
    <submittedName>
        <fullName evidence="1">Uncharacterized protein</fullName>
    </submittedName>
</protein>
<gene>
    <name evidence="1" type="ORF">TSUD_362520</name>
</gene>
<dbReference type="Proteomes" id="UP000242715">
    <property type="component" value="Unassembled WGS sequence"/>
</dbReference>